<evidence type="ECO:0000256" key="1">
    <source>
        <dbReference type="ARBA" id="ARBA00004496"/>
    </source>
</evidence>
<dbReference type="GO" id="GO:0009252">
    <property type="term" value="P:peptidoglycan biosynthetic process"/>
    <property type="evidence" value="ECO:0007669"/>
    <property type="project" value="UniProtKB-UniRule"/>
</dbReference>
<dbReference type="PATRIC" id="fig|927665.4.peg.2326"/>
<evidence type="ECO:0000313" key="19">
    <source>
        <dbReference type="EMBL" id="KKB56288.1"/>
    </source>
</evidence>
<dbReference type="InterPro" id="IPR013221">
    <property type="entry name" value="Mur_ligase_cen"/>
</dbReference>
<reference evidence="19 20" key="1">
    <citation type="submission" date="2013-04" db="EMBL/GenBank/DDBJ databases">
        <title>The Genome Sequence of Parabacteroides goldsteinii DSM 19448.</title>
        <authorList>
            <consortium name="The Broad Institute Genomics Platform"/>
            <person name="Earl A."/>
            <person name="Ward D."/>
            <person name="Feldgarden M."/>
            <person name="Gevers D."/>
            <person name="Martens E."/>
            <person name="Sakamoto M."/>
            <person name="Benno Y."/>
            <person name="Song Y."/>
            <person name="Liu C."/>
            <person name="Lee J."/>
            <person name="Bolanos M."/>
            <person name="Vaisanen M.L."/>
            <person name="Finegold S.M."/>
            <person name="Walker B."/>
            <person name="Young S."/>
            <person name="Zeng Q."/>
            <person name="Gargeya S."/>
            <person name="Fitzgerald M."/>
            <person name="Haas B."/>
            <person name="Abouelleil A."/>
            <person name="Allen A.W."/>
            <person name="Alvarado L."/>
            <person name="Arachchi H.M."/>
            <person name="Berlin A.M."/>
            <person name="Chapman S.B."/>
            <person name="Gainer-Dewar J."/>
            <person name="Goldberg J."/>
            <person name="Griggs A."/>
            <person name="Gujja S."/>
            <person name="Hansen M."/>
            <person name="Howarth C."/>
            <person name="Imamovic A."/>
            <person name="Ireland A."/>
            <person name="Larimer J."/>
            <person name="McCowan C."/>
            <person name="Murphy C."/>
            <person name="Pearson M."/>
            <person name="Poon T.W."/>
            <person name="Priest M."/>
            <person name="Roberts A."/>
            <person name="Saif S."/>
            <person name="Shea T."/>
            <person name="Sisk P."/>
            <person name="Sykes S."/>
            <person name="Wortman J."/>
            <person name="Nusbaum C."/>
            <person name="Birren B."/>
        </authorList>
    </citation>
    <scope>NUCLEOTIDE SEQUENCE [LARGE SCALE GENOMIC DNA]</scope>
    <source>
        <strain evidence="19 20">DSM 19448</strain>
    </source>
</reference>
<dbReference type="NCBIfam" id="TIGR01082">
    <property type="entry name" value="murC"/>
    <property type="match status" value="1"/>
</dbReference>
<evidence type="ECO:0000256" key="11">
    <source>
        <dbReference type="ARBA" id="ARBA00023306"/>
    </source>
</evidence>
<dbReference type="GO" id="GO:0008763">
    <property type="term" value="F:UDP-N-acetylmuramate-L-alanine ligase activity"/>
    <property type="evidence" value="ECO:0007669"/>
    <property type="project" value="UniProtKB-UniRule"/>
</dbReference>
<evidence type="ECO:0000256" key="3">
    <source>
        <dbReference type="ARBA" id="ARBA00012211"/>
    </source>
</evidence>
<comment type="similarity">
    <text evidence="14">Belongs to the MurCDEF family.</text>
</comment>
<comment type="pathway">
    <text evidence="2 14">Cell wall biogenesis; peptidoglycan biosynthesis.</text>
</comment>
<evidence type="ECO:0000256" key="10">
    <source>
        <dbReference type="ARBA" id="ARBA00022984"/>
    </source>
</evidence>
<evidence type="ECO:0000259" key="17">
    <source>
        <dbReference type="Pfam" id="PF02875"/>
    </source>
</evidence>
<keyword evidence="5 14" id="KW-0436">Ligase</keyword>
<dbReference type="EC" id="6.3.2.8" evidence="3 14"/>
<accession>A0A0F5JEY1</accession>
<evidence type="ECO:0000256" key="12">
    <source>
        <dbReference type="ARBA" id="ARBA00023316"/>
    </source>
</evidence>
<keyword evidence="12 14" id="KW-0961">Cell wall biogenesis/degradation</keyword>
<comment type="subcellular location">
    <subcellularLocation>
        <location evidence="1 14">Cytoplasm</location>
    </subcellularLocation>
</comment>
<feature type="transmembrane region" description="Helical" evidence="15">
    <location>
        <begin position="6"/>
        <end position="27"/>
    </location>
</feature>
<evidence type="ECO:0000259" key="16">
    <source>
        <dbReference type="Pfam" id="PF01225"/>
    </source>
</evidence>
<dbReference type="Pfam" id="PF01225">
    <property type="entry name" value="Mur_ligase"/>
    <property type="match status" value="1"/>
</dbReference>
<dbReference type="UniPathway" id="UPA00219"/>
<keyword evidence="15" id="KW-0812">Transmembrane</keyword>
<dbReference type="STRING" id="927665.HMPREF1535_02262"/>
<keyword evidence="6 14" id="KW-0132">Cell division</keyword>
<dbReference type="InterPro" id="IPR036615">
    <property type="entry name" value="Mur_ligase_C_dom_sf"/>
</dbReference>
<comment type="catalytic activity">
    <reaction evidence="13 14">
        <text>UDP-N-acetyl-alpha-D-muramate + L-alanine + ATP = UDP-N-acetyl-alpha-D-muramoyl-L-alanine + ADP + phosphate + H(+)</text>
        <dbReference type="Rhea" id="RHEA:23372"/>
        <dbReference type="ChEBI" id="CHEBI:15378"/>
        <dbReference type="ChEBI" id="CHEBI:30616"/>
        <dbReference type="ChEBI" id="CHEBI:43474"/>
        <dbReference type="ChEBI" id="CHEBI:57972"/>
        <dbReference type="ChEBI" id="CHEBI:70757"/>
        <dbReference type="ChEBI" id="CHEBI:83898"/>
        <dbReference type="ChEBI" id="CHEBI:456216"/>
        <dbReference type="EC" id="6.3.2.8"/>
    </reaction>
</comment>
<dbReference type="PANTHER" id="PTHR43445">
    <property type="entry name" value="UDP-N-ACETYLMURAMATE--L-ALANINE LIGASE-RELATED"/>
    <property type="match status" value="1"/>
</dbReference>
<dbReference type="AlphaFoldDB" id="A0A0F5JEY1"/>
<dbReference type="SUPFAM" id="SSF53623">
    <property type="entry name" value="MurD-like peptide ligases, catalytic domain"/>
    <property type="match status" value="1"/>
</dbReference>
<feature type="binding site" evidence="14">
    <location>
        <begin position="119"/>
        <end position="125"/>
    </location>
    <ligand>
        <name>ATP</name>
        <dbReference type="ChEBI" id="CHEBI:30616"/>
    </ligand>
</feature>
<evidence type="ECO:0000256" key="9">
    <source>
        <dbReference type="ARBA" id="ARBA00022960"/>
    </source>
</evidence>
<gene>
    <name evidence="14" type="primary">murC</name>
    <name evidence="19" type="ORF">HMPREF1535_02262</name>
</gene>
<dbReference type="Gene3D" id="3.40.50.720">
    <property type="entry name" value="NAD(P)-binding Rossmann-like Domain"/>
    <property type="match status" value="1"/>
</dbReference>
<dbReference type="SUPFAM" id="SSF51984">
    <property type="entry name" value="MurCD N-terminal domain"/>
    <property type="match status" value="1"/>
</dbReference>
<keyword evidence="8 14" id="KW-0067">ATP-binding</keyword>
<dbReference type="GO" id="GO:0051301">
    <property type="term" value="P:cell division"/>
    <property type="evidence" value="ECO:0007669"/>
    <property type="project" value="UniProtKB-KW"/>
</dbReference>
<dbReference type="RefSeq" id="WP_046146138.1">
    <property type="nucleotide sequence ID" value="NZ_KQ033912.1"/>
</dbReference>
<keyword evidence="10 14" id="KW-0573">Peptidoglycan synthesis</keyword>
<dbReference type="GO" id="GO:0071555">
    <property type="term" value="P:cell wall organization"/>
    <property type="evidence" value="ECO:0007669"/>
    <property type="project" value="UniProtKB-KW"/>
</dbReference>
<evidence type="ECO:0000256" key="2">
    <source>
        <dbReference type="ARBA" id="ARBA00004752"/>
    </source>
</evidence>
<dbReference type="GO" id="GO:0005737">
    <property type="term" value="C:cytoplasm"/>
    <property type="evidence" value="ECO:0007669"/>
    <property type="project" value="UniProtKB-SubCell"/>
</dbReference>
<keyword evidence="15" id="KW-0472">Membrane</keyword>
<comment type="caution">
    <text evidence="19">The sequence shown here is derived from an EMBL/GenBank/DDBJ whole genome shotgun (WGS) entry which is preliminary data.</text>
</comment>
<dbReference type="HAMAP" id="MF_00046">
    <property type="entry name" value="MurC"/>
    <property type="match status" value="1"/>
</dbReference>
<keyword evidence="9 14" id="KW-0133">Cell shape</keyword>
<protein>
    <recommendedName>
        <fullName evidence="3 14">UDP-N-acetylmuramate--L-alanine ligase</fullName>
        <ecNumber evidence="3 14">6.3.2.8</ecNumber>
    </recommendedName>
    <alternativeName>
        <fullName evidence="14">UDP-N-acetylmuramoyl-L-alanine synthetase</fullName>
    </alternativeName>
</protein>
<dbReference type="InterPro" id="IPR005758">
    <property type="entry name" value="UDP-N-AcMur_Ala_ligase_MurC"/>
</dbReference>
<feature type="domain" description="Mur ligase N-terminal catalytic" evidence="16">
    <location>
        <begin position="9"/>
        <end position="110"/>
    </location>
</feature>
<dbReference type="SUPFAM" id="SSF53244">
    <property type="entry name" value="MurD-like peptide ligases, peptide-binding domain"/>
    <property type="match status" value="1"/>
</dbReference>
<dbReference type="InterPro" id="IPR000713">
    <property type="entry name" value="Mur_ligase_N"/>
</dbReference>
<evidence type="ECO:0000256" key="13">
    <source>
        <dbReference type="ARBA" id="ARBA00047833"/>
    </source>
</evidence>
<dbReference type="EMBL" id="AQHV01000011">
    <property type="protein sequence ID" value="KKB56288.1"/>
    <property type="molecule type" value="Genomic_DNA"/>
</dbReference>
<evidence type="ECO:0000256" key="15">
    <source>
        <dbReference type="SAM" id="Phobius"/>
    </source>
</evidence>
<evidence type="ECO:0000256" key="5">
    <source>
        <dbReference type="ARBA" id="ARBA00022598"/>
    </source>
</evidence>
<keyword evidence="15" id="KW-1133">Transmembrane helix</keyword>
<organism evidence="19 20">
    <name type="scientific">Parabacteroides goldsteinii DSM 19448 = WAL 12034</name>
    <dbReference type="NCBI Taxonomy" id="927665"/>
    <lineage>
        <taxon>Bacteria</taxon>
        <taxon>Pseudomonadati</taxon>
        <taxon>Bacteroidota</taxon>
        <taxon>Bacteroidia</taxon>
        <taxon>Bacteroidales</taxon>
        <taxon>Tannerellaceae</taxon>
        <taxon>Parabacteroides</taxon>
    </lineage>
</organism>
<dbReference type="PANTHER" id="PTHR43445:SF3">
    <property type="entry name" value="UDP-N-ACETYLMURAMATE--L-ALANINE LIGASE"/>
    <property type="match status" value="1"/>
</dbReference>
<evidence type="ECO:0000259" key="18">
    <source>
        <dbReference type="Pfam" id="PF08245"/>
    </source>
</evidence>
<dbReference type="Pfam" id="PF02875">
    <property type="entry name" value="Mur_ligase_C"/>
    <property type="match status" value="1"/>
</dbReference>
<evidence type="ECO:0000256" key="6">
    <source>
        <dbReference type="ARBA" id="ARBA00022618"/>
    </source>
</evidence>
<dbReference type="InterPro" id="IPR036565">
    <property type="entry name" value="Mur-like_cat_sf"/>
</dbReference>
<sequence length="461" mass="51062">MNINTITAVYFVGAGGIGMSALIRYFLSKGKQVAGYDKTPSDLTAQLNREGAVIHYEDNISLIPDAFKDPAKTLVVYTPAVPETHTELAWFCQNGFEIMKRARVLGEITNCSRGLCIAGTHGKTTTSSMLAHLLKQSHVDCNAFLGGILKNYDSNLMLSDKSDLTVIEADEFDRSFHWLTPYMAVITAADPDHLDIYGTEEAYRESFEHFTSLIRPDGCLLMKKGINVTPRLKEGVKLYTYTGAEEADFYAENIHIGNGEIHFDFVGPDIRIANIQLGVPVKVNIENGVAAIALAWLNGVTPEEIRKGMASFAGPKRRFDFHLKKDAIVLIDDYAHHPAELAASIQSVKELYAGRKVTGIFQPHLYTRTRDFAPDFAASLSLLDELILLDIYPAREEPIPGVTSEIIFDAVTIPAKKLIRKSELLDLVEKEADTFEVVLMVGAGDIDRLIEPVKQILDKKL</sequence>
<dbReference type="Proteomes" id="UP000033047">
    <property type="component" value="Unassembled WGS sequence"/>
</dbReference>
<comment type="function">
    <text evidence="14">Cell wall formation.</text>
</comment>
<dbReference type="InterPro" id="IPR050061">
    <property type="entry name" value="MurCDEF_pg_biosynth"/>
</dbReference>
<dbReference type="Pfam" id="PF08245">
    <property type="entry name" value="Mur_ligase_M"/>
    <property type="match status" value="1"/>
</dbReference>
<keyword evidence="4 14" id="KW-0963">Cytoplasm</keyword>
<dbReference type="HOGENOM" id="CLU_028104_2_2_10"/>
<feature type="domain" description="Mur ligase C-terminal" evidence="17">
    <location>
        <begin position="317"/>
        <end position="444"/>
    </location>
</feature>
<proteinExistence type="inferred from homology"/>
<dbReference type="InterPro" id="IPR004101">
    <property type="entry name" value="Mur_ligase_C"/>
</dbReference>
<evidence type="ECO:0000313" key="20">
    <source>
        <dbReference type="Proteomes" id="UP000033047"/>
    </source>
</evidence>
<evidence type="ECO:0000256" key="4">
    <source>
        <dbReference type="ARBA" id="ARBA00022490"/>
    </source>
</evidence>
<dbReference type="Gene3D" id="3.90.190.20">
    <property type="entry name" value="Mur ligase, C-terminal domain"/>
    <property type="match status" value="1"/>
</dbReference>
<keyword evidence="11 14" id="KW-0131">Cell cycle</keyword>
<keyword evidence="7 14" id="KW-0547">Nucleotide-binding</keyword>
<name>A0A0F5JEY1_9BACT</name>
<dbReference type="GO" id="GO:0005524">
    <property type="term" value="F:ATP binding"/>
    <property type="evidence" value="ECO:0007669"/>
    <property type="project" value="UniProtKB-UniRule"/>
</dbReference>
<feature type="domain" description="Mur ligase central" evidence="18">
    <location>
        <begin position="117"/>
        <end position="295"/>
    </location>
</feature>
<dbReference type="GO" id="GO:0008360">
    <property type="term" value="P:regulation of cell shape"/>
    <property type="evidence" value="ECO:0007669"/>
    <property type="project" value="UniProtKB-KW"/>
</dbReference>
<evidence type="ECO:0000256" key="7">
    <source>
        <dbReference type="ARBA" id="ARBA00022741"/>
    </source>
</evidence>
<evidence type="ECO:0000256" key="14">
    <source>
        <dbReference type="HAMAP-Rule" id="MF_00046"/>
    </source>
</evidence>
<dbReference type="Gene3D" id="3.40.1190.10">
    <property type="entry name" value="Mur-like, catalytic domain"/>
    <property type="match status" value="1"/>
</dbReference>
<evidence type="ECO:0000256" key="8">
    <source>
        <dbReference type="ARBA" id="ARBA00022840"/>
    </source>
</evidence>